<keyword evidence="4" id="KW-0479">Metal-binding</keyword>
<dbReference type="PANTHER" id="PTHR23135">
    <property type="entry name" value="MUR LIGASE FAMILY MEMBER"/>
    <property type="match status" value="1"/>
</dbReference>
<dbReference type="SUPFAM" id="SSF53623">
    <property type="entry name" value="MurD-like peptide ligases, catalytic domain"/>
    <property type="match status" value="1"/>
</dbReference>
<proteinExistence type="inferred from homology"/>
<keyword evidence="3 4" id="KW-0067">ATP-binding</keyword>
<evidence type="ECO:0000256" key="1">
    <source>
        <dbReference type="ARBA" id="ARBA00022598"/>
    </source>
</evidence>
<evidence type="ECO:0000256" key="3">
    <source>
        <dbReference type="ARBA" id="ARBA00022840"/>
    </source>
</evidence>
<dbReference type="GO" id="GO:0005524">
    <property type="term" value="F:ATP binding"/>
    <property type="evidence" value="ECO:0007669"/>
    <property type="project" value="UniProtKB-UniRule"/>
</dbReference>
<comment type="similarity">
    <text evidence="4">Belongs to the MurCDEF family. MurT subfamily.</text>
</comment>
<dbReference type="HAMAP" id="MF_02214">
    <property type="entry name" value="Lipid_II_synth_MurT"/>
    <property type="match status" value="1"/>
</dbReference>
<comment type="catalytic activity">
    <reaction evidence="4">
        <text>beta-D-GlcNAc-(1-&gt;4)-Mur2Ac(oyl-L-Ala-gamma-D-Glu-L-Lys-D-Ala-D-Ala)-di-trans,octa-cis-undecaprenyl diphosphate + L-glutamine + ATP + H2O = beta-D-GlcNAc-(1-&gt;4)-Mur2Ac(oyl-L-Ala-D-isoglutaminyl-L-Lys-D-Ala-D-Ala)-di-trans,octa-cis-undecaprenyl diphosphate + L-glutamate + ADP + phosphate + H(+)</text>
        <dbReference type="Rhea" id="RHEA:57928"/>
        <dbReference type="ChEBI" id="CHEBI:15377"/>
        <dbReference type="ChEBI" id="CHEBI:15378"/>
        <dbReference type="ChEBI" id="CHEBI:29985"/>
        <dbReference type="ChEBI" id="CHEBI:30616"/>
        <dbReference type="ChEBI" id="CHEBI:43474"/>
        <dbReference type="ChEBI" id="CHEBI:58359"/>
        <dbReference type="ChEBI" id="CHEBI:60033"/>
        <dbReference type="ChEBI" id="CHEBI:62233"/>
        <dbReference type="ChEBI" id="CHEBI:456216"/>
        <dbReference type="EC" id="6.3.5.13"/>
    </reaction>
</comment>
<comment type="pathway">
    <text evidence="4">Cell wall biogenesis; peptidoglycan biosynthesis.</text>
</comment>
<dbReference type="EC" id="6.3.5.13" evidence="4"/>
<keyword evidence="4" id="KW-0573">Peptidoglycan synthesis</keyword>
<keyword evidence="1 4" id="KW-0436">Ligase</keyword>
<name>A0A2M8DBD0_9BACT</name>
<dbReference type="Proteomes" id="UP000229706">
    <property type="component" value="Unassembled WGS sequence"/>
</dbReference>
<dbReference type="InterPro" id="IPR013564">
    <property type="entry name" value="MurT_C"/>
</dbReference>
<keyword evidence="2 4" id="KW-0547">Nucleotide-binding</keyword>
<dbReference type="InterPro" id="IPR013221">
    <property type="entry name" value="Mur_ligase_cen"/>
</dbReference>
<evidence type="ECO:0000256" key="2">
    <source>
        <dbReference type="ARBA" id="ARBA00022741"/>
    </source>
</evidence>
<keyword evidence="5" id="KW-0472">Membrane</keyword>
<comment type="subunit">
    <text evidence="4">Forms a heterodimer with GatD.</text>
</comment>
<evidence type="ECO:0000256" key="5">
    <source>
        <dbReference type="SAM" id="Phobius"/>
    </source>
</evidence>
<feature type="domain" description="Lipid II isoglutaminyl synthase (glutamine-hydrolyzing) subunit MurT C-terminal" evidence="7">
    <location>
        <begin position="343"/>
        <end position="452"/>
    </location>
</feature>
<dbReference type="Gene3D" id="3.40.1190.10">
    <property type="entry name" value="Mur-like, catalytic domain"/>
    <property type="match status" value="1"/>
</dbReference>
<dbReference type="InterPro" id="IPR018109">
    <property type="entry name" value="Folylpolyglutamate_synth_CS"/>
</dbReference>
<dbReference type="GO" id="GO:0071555">
    <property type="term" value="P:cell wall organization"/>
    <property type="evidence" value="ECO:0007669"/>
    <property type="project" value="UniProtKB-KW"/>
</dbReference>
<organism evidence="8 9">
    <name type="scientific">Candidatus Roizmanbacteria bacterium CG_4_9_14_0_8_um_filter_34_12</name>
    <dbReference type="NCBI Taxonomy" id="1974840"/>
    <lineage>
        <taxon>Bacteria</taxon>
        <taxon>Candidatus Roizmaniibacteriota</taxon>
    </lineage>
</organism>
<feature type="transmembrane region" description="Helical" evidence="5">
    <location>
        <begin position="12"/>
        <end position="31"/>
    </location>
</feature>
<keyword evidence="5" id="KW-0812">Transmembrane</keyword>
<keyword evidence="5" id="KW-1133">Transmembrane helix</keyword>
<dbReference type="InterPro" id="IPR043703">
    <property type="entry name" value="Lipid_II_synth_MurT"/>
</dbReference>
<keyword evidence="4" id="KW-0862">Zinc</keyword>
<keyword evidence="4" id="KW-0961">Cell wall biogenesis/degradation</keyword>
<dbReference type="GO" id="GO:0008360">
    <property type="term" value="P:regulation of cell shape"/>
    <property type="evidence" value="ECO:0007669"/>
    <property type="project" value="UniProtKB-KW"/>
</dbReference>
<evidence type="ECO:0000313" key="9">
    <source>
        <dbReference type="Proteomes" id="UP000229706"/>
    </source>
</evidence>
<evidence type="ECO:0000259" key="6">
    <source>
        <dbReference type="Pfam" id="PF08245"/>
    </source>
</evidence>
<dbReference type="Pfam" id="PF08353">
    <property type="entry name" value="MurT_C"/>
    <property type="match status" value="1"/>
</dbReference>
<feature type="binding site" evidence="4">
    <location>
        <position position="233"/>
    </location>
    <ligand>
        <name>Zn(2+)</name>
        <dbReference type="ChEBI" id="CHEBI:29105"/>
    </ligand>
</feature>
<dbReference type="InterPro" id="IPR036565">
    <property type="entry name" value="Mur-like_cat_sf"/>
</dbReference>
<keyword evidence="4" id="KW-0133">Cell shape</keyword>
<protein>
    <recommendedName>
        <fullName evidence="4">Lipid II isoglutaminyl synthase (glutamine-hydrolyzing) subunit MurT</fullName>
        <ecNumber evidence="4">6.3.5.13</ecNumber>
    </recommendedName>
</protein>
<feature type="active site" evidence="4">
    <location>
        <position position="379"/>
    </location>
</feature>
<feature type="domain" description="Mur ligase central" evidence="6">
    <location>
        <begin position="80"/>
        <end position="304"/>
    </location>
</feature>
<dbReference type="GO" id="GO:0004326">
    <property type="term" value="F:tetrahydrofolylpolyglutamate synthase activity"/>
    <property type="evidence" value="ECO:0007669"/>
    <property type="project" value="InterPro"/>
</dbReference>
<reference evidence="9" key="1">
    <citation type="submission" date="2017-09" db="EMBL/GenBank/DDBJ databases">
        <title>Depth-based differentiation of microbial function through sediment-hosted aquifers and enrichment of novel symbionts in the deep terrestrial subsurface.</title>
        <authorList>
            <person name="Probst A.J."/>
            <person name="Ladd B."/>
            <person name="Jarett J.K."/>
            <person name="Geller-Mcgrath D.E."/>
            <person name="Sieber C.M.K."/>
            <person name="Emerson J.B."/>
            <person name="Anantharaman K."/>
            <person name="Thomas B.C."/>
            <person name="Malmstrom R."/>
            <person name="Stieglmeier M."/>
            <person name="Klingl A."/>
            <person name="Woyke T."/>
            <person name="Ryan C.M."/>
            <person name="Banfield J.F."/>
        </authorList>
    </citation>
    <scope>NUCLEOTIDE SEQUENCE [LARGE SCALE GENOMIC DNA]</scope>
</reference>
<evidence type="ECO:0000259" key="7">
    <source>
        <dbReference type="Pfam" id="PF08353"/>
    </source>
</evidence>
<gene>
    <name evidence="4" type="primary">murT</name>
    <name evidence="8" type="ORF">CO083_05760</name>
</gene>
<dbReference type="UniPathway" id="UPA00219"/>
<dbReference type="GO" id="GO:0008270">
    <property type="term" value="F:zinc ion binding"/>
    <property type="evidence" value="ECO:0007669"/>
    <property type="project" value="UniProtKB-UniRule"/>
</dbReference>
<dbReference type="GO" id="GO:0140282">
    <property type="term" value="F:carbon-nitrogen ligase activity on lipid II"/>
    <property type="evidence" value="ECO:0007669"/>
    <property type="project" value="UniProtKB-UniRule"/>
</dbReference>
<comment type="caution">
    <text evidence="8">The sequence shown here is derived from an EMBL/GenBank/DDBJ whole genome shotgun (WGS) entry which is preliminary data.</text>
</comment>
<accession>A0A2M8DBD0</accession>
<feature type="binding site" evidence="4">
    <location>
        <position position="230"/>
    </location>
    <ligand>
        <name>Zn(2+)</name>
        <dbReference type="ChEBI" id="CHEBI:29105"/>
    </ligand>
</feature>
<dbReference type="Pfam" id="PF08245">
    <property type="entry name" value="Mur_ligase_M"/>
    <property type="match status" value="1"/>
</dbReference>
<evidence type="ECO:0000313" key="8">
    <source>
        <dbReference type="EMBL" id="PJB87679.1"/>
    </source>
</evidence>
<evidence type="ECO:0000256" key="4">
    <source>
        <dbReference type="HAMAP-Rule" id="MF_02214"/>
    </source>
</evidence>
<dbReference type="GO" id="GO:0009252">
    <property type="term" value="P:peptidoglycan biosynthetic process"/>
    <property type="evidence" value="ECO:0007669"/>
    <property type="project" value="UniProtKB-UniRule"/>
</dbReference>
<feature type="binding site" evidence="4">
    <location>
        <position position="252"/>
    </location>
    <ligand>
        <name>Zn(2+)</name>
        <dbReference type="ChEBI" id="CHEBI:29105"/>
    </ligand>
</feature>
<dbReference type="EMBL" id="PFTH01000208">
    <property type="protein sequence ID" value="PJB87679.1"/>
    <property type="molecule type" value="Genomic_DNA"/>
</dbReference>
<comment type="function">
    <text evidence="4">The lipid II isoglutaminyl synthase complex catalyzes the formation of alpha-D-isoglutamine in the cell wall lipid II stem peptide. The MurT subunit catalyzes the ATP-dependent amidation of D-glutamate residue of lipid II, converting it to an isoglutamine residue.</text>
</comment>
<sequence length="463" mass="53071">MRRGFNSPIPLKFFRILYFLYFLYMSFKTLIPTLIGQTISKLLLFRNKSRGETLPGLIVLKINKNFIKDTNQSVPHRIIISGTNGKTTTTAMVTKVLRDKGISFITNPSGSNLTRGIAAASLNISNKITHLLWEVDEAALTEVCQQVQPTHLVFTNLFRDQLDRYGETDTILHNWIILLKKLPKLQLILNADDPSLVYLGQQANQHNVIYFSVRGNPNNKLDDSSDSIFCPHCRKPLVYKTITFSHLGQFSCSCGFQSPKLNFIINSFNYRDKYLQININNLSNMTLPLIGTYNVYNSLAAYVLLNTLNFNNLDILTYLKDFQPAFGRQEIMRIKNKNILTILVKNPTGFNQAIETLIQLNKKLTLMIAINDKTADGKDVSWLWDVDFEKLTPIIDKLIISGDRADDMAVRIKYADFPNPKIQVINDKIKALETFLHCDDKNLYLLPTYTALWEIRKLIKNYE</sequence>
<dbReference type="AlphaFoldDB" id="A0A2M8DBD0"/>
<comment type="catalytic activity">
    <reaction evidence="4">
        <text>beta-D-GlcNAc-(1-&gt;4)-Mur2Ac(oyl-L-Ala-gamma-D-O-P-Glu-L-Lys-D-Ala-D-Ala)-di-trans,octa-cis-undecaprenyl diphosphate + NH4(+) = beta-D-GlcNAc-(1-&gt;4)-Mur2Ac(oyl-L-Ala-D-isoglutaminyl-L-Lys-D-Ala-D-Ala)-di-trans,octa-cis-undecaprenyl diphosphate + phosphate + H(+)</text>
        <dbReference type="Rhea" id="RHEA:57932"/>
        <dbReference type="ChEBI" id="CHEBI:15378"/>
        <dbReference type="ChEBI" id="CHEBI:28938"/>
        <dbReference type="ChEBI" id="CHEBI:43474"/>
        <dbReference type="ChEBI" id="CHEBI:62233"/>
        <dbReference type="ChEBI" id="CHEBI:143132"/>
    </reaction>
</comment>
<dbReference type="PROSITE" id="PS01011">
    <property type="entry name" value="FOLYLPOLYGLU_SYNT_1"/>
    <property type="match status" value="1"/>
</dbReference>
<comment type="catalytic activity">
    <reaction evidence="4">
        <text>beta-D-GlcNAc-(1-&gt;4)-Mur2Ac(oyl-L-Ala-gamma-D-Glu-L-Lys-D-Ala-D-Ala)-di-trans,octa-cis-undecaprenyl diphosphate + ATP = beta-D-GlcNAc-(1-&gt;4)-Mur2Ac(oyl-L-Ala-gamma-D-O-P-Glu-L-Lys-D-Ala-D-Ala)-di-trans,octa-cis-undecaprenyl diphosphate + ADP</text>
        <dbReference type="Rhea" id="RHEA:59488"/>
        <dbReference type="ChEBI" id="CHEBI:30616"/>
        <dbReference type="ChEBI" id="CHEBI:60033"/>
        <dbReference type="ChEBI" id="CHEBI:143132"/>
        <dbReference type="ChEBI" id="CHEBI:456216"/>
    </reaction>
</comment>
<feature type="binding site" evidence="4">
    <location>
        <position position="254"/>
    </location>
    <ligand>
        <name>Zn(2+)</name>
        <dbReference type="ChEBI" id="CHEBI:29105"/>
    </ligand>
</feature>
<dbReference type="PANTHER" id="PTHR23135:SF7">
    <property type="entry name" value="LIPID II ISOGLUTAMINYL SYNTHASE (GLUTAMINE-HYDROLYZING) SUBUNIT MURT"/>
    <property type="match status" value="1"/>
</dbReference>